<evidence type="ECO:0000313" key="2">
    <source>
        <dbReference type="Proteomes" id="UP000462362"/>
    </source>
</evidence>
<dbReference type="GeneID" id="43348131"/>
<dbReference type="InterPro" id="IPR005591">
    <property type="entry name" value="NapB"/>
</dbReference>
<dbReference type="GO" id="GO:0009061">
    <property type="term" value="P:anaerobic respiration"/>
    <property type="evidence" value="ECO:0007669"/>
    <property type="project" value="InterPro"/>
</dbReference>
<name>A0A6I3SAS9_9BURK</name>
<evidence type="ECO:0000313" key="1">
    <source>
        <dbReference type="EMBL" id="MTU43437.1"/>
    </source>
</evidence>
<dbReference type="Proteomes" id="UP000462362">
    <property type="component" value="Unassembled WGS sequence"/>
</dbReference>
<dbReference type="SUPFAM" id="SSF48695">
    <property type="entry name" value="Multiheme cytochromes"/>
    <property type="match status" value="1"/>
</dbReference>
<dbReference type="AlphaFoldDB" id="A0A6I3SAS9"/>
<proteinExistence type="predicted"/>
<dbReference type="RefSeq" id="WP_008810631.1">
    <property type="nucleotide sequence ID" value="NZ_CAKVUT010000060.1"/>
</dbReference>
<accession>A0A6I3SAS9</accession>
<reference evidence="1 2" key="1">
    <citation type="journal article" date="2019" name="Nat. Med.">
        <title>A library of human gut bacterial isolates paired with longitudinal multiomics data enables mechanistic microbiome research.</title>
        <authorList>
            <person name="Poyet M."/>
            <person name="Groussin M."/>
            <person name="Gibbons S.M."/>
            <person name="Avila-Pacheco J."/>
            <person name="Jiang X."/>
            <person name="Kearney S.M."/>
            <person name="Perrotta A.R."/>
            <person name="Berdy B."/>
            <person name="Zhao S."/>
            <person name="Lieberman T.D."/>
            <person name="Swanson P.K."/>
            <person name="Smith M."/>
            <person name="Roesemann S."/>
            <person name="Alexander J.E."/>
            <person name="Rich S.A."/>
            <person name="Livny J."/>
            <person name="Vlamakis H."/>
            <person name="Clish C."/>
            <person name="Bullock K."/>
            <person name="Deik A."/>
            <person name="Scott J."/>
            <person name="Pierce K.A."/>
            <person name="Xavier R.J."/>
            <person name="Alm E.J."/>
        </authorList>
    </citation>
    <scope>NUCLEOTIDE SEQUENCE [LARGE SCALE GENOMIC DNA]</scope>
    <source>
        <strain evidence="1 2">BIOML-A2</strain>
    </source>
</reference>
<dbReference type="InterPro" id="IPR036280">
    <property type="entry name" value="Multihaem_cyt_sf"/>
</dbReference>
<organism evidence="1 2">
    <name type="scientific">Parasutterella excrementihominis</name>
    <dbReference type="NCBI Taxonomy" id="487175"/>
    <lineage>
        <taxon>Bacteria</taxon>
        <taxon>Pseudomonadati</taxon>
        <taxon>Pseudomonadota</taxon>
        <taxon>Betaproteobacteria</taxon>
        <taxon>Burkholderiales</taxon>
        <taxon>Sutterellaceae</taxon>
        <taxon>Parasutterella</taxon>
    </lineage>
</organism>
<gene>
    <name evidence="1" type="ORF">GMD42_07340</name>
</gene>
<sequence length="103" mass="11100">MKKLFMLSLAALVFAPVVYAQQPAQSSELAKFAPPMIPHPIAAYIPITPEKNACVMCHIPGEPGMKVAKGSPTPLPPSHVSDGKVNPNRYECLLCHAEVLPQK</sequence>
<dbReference type="Gene3D" id="1.10.1130.10">
    <property type="entry name" value="Flavocytochrome C3, Chain A"/>
    <property type="match status" value="1"/>
</dbReference>
<dbReference type="EMBL" id="WNCL01000018">
    <property type="protein sequence ID" value="MTU43437.1"/>
    <property type="molecule type" value="Genomic_DNA"/>
</dbReference>
<comment type="caution">
    <text evidence="1">The sequence shown here is derived from an EMBL/GenBank/DDBJ whole genome shotgun (WGS) entry which is preliminary data.</text>
</comment>
<protein>
    <submittedName>
        <fullName evidence="1">Nitrate reductase</fullName>
    </submittedName>
</protein>
<dbReference type="Pfam" id="PF03892">
    <property type="entry name" value="NapB"/>
    <property type="match status" value="1"/>
</dbReference>